<sequence>MLPDGIHLPSPGLADCVRSALVTHLPGGRYILPAALHPVLLVIVQGGIVVLRDGVEVPLPRLALCGGTRGPRDARAEAGTRIVTLSLLPGGVGALFGMPAGALMEEAVDLAEVLDGAGRGLLARFVDGLAPAAAMQVDLPRLWGLLEALRCGAGDRADLWVPPSLLSLPGAALAAQFGLGQRQFERRFRESYGQPLRSYRQQLRCSRLLLALGAAMRPADGWAEIAVAAGYADQAHLCRDVRRFTGHSPAGLLAGVAGDDPAFWPYRIDPVMRARHFGPSGF</sequence>
<organism evidence="5 6">
    <name type="scientific">Zoogloea oryzae</name>
    <dbReference type="NCBI Taxonomy" id="310767"/>
    <lineage>
        <taxon>Bacteria</taxon>
        <taxon>Pseudomonadati</taxon>
        <taxon>Pseudomonadota</taxon>
        <taxon>Betaproteobacteria</taxon>
        <taxon>Rhodocyclales</taxon>
        <taxon>Zoogloeaceae</taxon>
        <taxon>Zoogloea</taxon>
    </lineage>
</organism>
<evidence type="ECO:0000259" key="4">
    <source>
        <dbReference type="PROSITE" id="PS01124"/>
    </source>
</evidence>
<comment type="caution">
    <text evidence="5">The sequence shown here is derived from an EMBL/GenBank/DDBJ whole genome shotgun (WGS) entry which is preliminary data.</text>
</comment>
<accession>A0ABQ6F5W8</accession>
<proteinExistence type="predicted"/>
<dbReference type="Proteomes" id="UP001157167">
    <property type="component" value="Unassembled WGS sequence"/>
</dbReference>
<dbReference type="InterPro" id="IPR018060">
    <property type="entry name" value="HTH_AraC"/>
</dbReference>
<keyword evidence="6" id="KW-1185">Reference proteome</keyword>
<dbReference type="InterPro" id="IPR050204">
    <property type="entry name" value="AraC_XylS_family_regulators"/>
</dbReference>
<evidence type="ECO:0000313" key="6">
    <source>
        <dbReference type="Proteomes" id="UP001157167"/>
    </source>
</evidence>
<dbReference type="PANTHER" id="PTHR46796">
    <property type="entry name" value="HTH-TYPE TRANSCRIPTIONAL ACTIVATOR RHAS-RELATED"/>
    <property type="match status" value="1"/>
</dbReference>
<reference evidence="6" key="1">
    <citation type="journal article" date="2019" name="Int. J. Syst. Evol. Microbiol.">
        <title>The Global Catalogue of Microorganisms (GCM) 10K type strain sequencing project: providing services to taxonomists for standard genome sequencing and annotation.</title>
        <authorList>
            <consortium name="The Broad Institute Genomics Platform"/>
            <consortium name="The Broad Institute Genome Sequencing Center for Infectious Disease"/>
            <person name="Wu L."/>
            <person name="Ma J."/>
        </authorList>
    </citation>
    <scope>NUCLEOTIDE SEQUENCE [LARGE SCALE GENOMIC DNA]</scope>
    <source>
        <strain evidence="6">NBRC 102407</strain>
    </source>
</reference>
<keyword evidence="2" id="KW-0238">DNA-binding</keyword>
<protein>
    <recommendedName>
        <fullName evidence="4">HTH araC/xylS-type domain-containing protein</fullName>
    </recommendedName>
</protein>
<evidence type="ECO:0000256" key="2">
    <source>
        <dbReference type="ARBA" id="ARBA00023125"/>
    </source>
</evidence>
<keyword evidence="1" id="KW-0805">Transcription regulation</keyword>
<keyword evidence="3" id="KW-0804">Transcription</keyword>
<dbReference type="Gene3D" id="1.10.10.60">
    <property type="entry name" value="Homeodomain-like"/>
    <property type="match status" value="1"/>
</dbReference>
<evidence type="ECO:0000313" key="5">
    <source>
        <dbReference type="EMBL" id="GLT20654.1"/>
    </source>
</evidence>
<dbReference type="Pfam" id="PF12833">
    <property type="entry name" value="HTH_18"/>
    <property type="match status" value="1"/>
</dbReference>
<dbReference type="EMBL" id="BSPX01000001">
    <property type="protein sequence ID" value="GLT20654.1"/>
    <property type="molecule type" value="Genomic_DNA"/>
</dbReference>
<dbReference type="PANTHER" id="PTHR46796:SF15">
    <property type="entry name" value="BLL1074 PROTEIN"/>
    <property type="match status" value="1"/>
</dbReference>
<gene>
    <name evidence="5" type="ORF">GCM10007933_01050</name>
</gene>
<dbReference type="PROSITE" id="PS01124">
    <property type="entry name" value="HTH_ARAC_FAMILY_2"/>
    <property type="match status" value="1"/>
</dbReference>
<name>A0ABQ6F5W8_9RHOO</name>
<evidence type="ECO:0000256" key="1">
    <source>
        <dbReference type="ARBA" id="ARBA00023015"/>
    </source>
</evidence>
<evidence type="ECO:0000256" key="3">
    <source>
        <dbReference type="ARBA" id="ARBA00023163"/>
    </source>
</evidence>
<feature type="domain" description="HTH araC/xylS-type" evidence="4">
    <location>
        <begin position="155"/>
        <end position="255"/>
    </location>
</feature>
<dbReference type="SMART" id="SM00342">
    <property type="entry name" value="HTH_ARAC"/>
    <property type="match status" value="1"/>
</dbReference>